<evidence type="ECO:0000256" key="1">
    <source>
        <dbReference type="ARBA" id="ARBA00004651"/>
    </source>
</evidence>
<keyword evidence="8 9" id="KW-0472">Membrane</keyword>
<reference evidence="10 11" key="1">
    <citation type="submission" date="2017-02" db="EMBL/GenBank/DDBJ databases">
        <authorList>
            <person name="Peterson S.W."/>
        </authorList>
    </citation>
    <scope>NUCLEOTIDE SEQUENCE [LARGE SCALE GENOMIC DNA]</scope>
    <source>
        <strain evidence="10 11">ATCC 700135</strain>
    </source>
</reference>
<organism evidence="10 11">
    <name type="scientific">Porphyromonas cangingivalis</name>
    <dbReference type="NCBI Taxonomy" id="36874"/>
    <lineage>
        <taxon>Bacteria</taxon>
        <taxon>Pseudomonadati</taxon>
        <taxon>Bacteroidota</taxon>
        <taxon>Bacteroidia</taxon>
        <taxon>Bacteroidales</taxon>
        <taxon>Porphyromonadaceae</taxon>
        <taxon>Porphyromonas</taxon>
    </lineage>
</organism>
<dbReference type="GO" id="GO:0005886">
    <property type="term" value="C:plasma membrane"/>
    <property type="evidence" value="ECO:0007669"/>
    <property type="project" value="UniProtKB-SubCell"/>
</dbReference>
<dbReference type="GO" id="GO:0015420">
    <property type="term" value="F:ABC-type vitamin B12 transporter activity"/>
    <property type="evidence" value="ECO:0007669"/>
    <property type="project" value="UniProtKB-UniRule"/>
</dbReference>
<evidence type="ECO:0000256" key="9">
    <source>
        <dbReference type="HAMAP-Rule" id="MF_00024"/>
    </source>
</evidence>
<comment type="caution">
    <text evidence="9">Lacks conserved residue(s) required for the propagation of feature annotation.</text>
</comment>
<protein>
    <recommendedName>
        <fullName evidence="9">Cobalamin biosynthesis protein CobD</fullName>
    </recommendedName>
</protein>
<dbReference type="Proteomes" id="UP000189956">
    <property type="component" value="Unassembled WGS sequence"/>
</dbReference>
<name>A0A1T4LPR4_PORCN</name>
<dbReference type="PANTHER" id="PTHR34308">
    <property type="entry name" value="COBALAMIN BIOSYNTHESIS PROTEIN CBIB"/>
    <property type="match status" value="1"/>
</dbReference>
<gene>
    <name evidence="9" type="primary">cobD</name>
    <name evidence="10" type="ORF">SAMN02745205_01219</name>
</gene>
<evidence type="ECO:0000256" key="4">
    <source>
        <dbReference type="ARBA" id="ARBA00022475"/>
    </source>
</evidence>
<feature type="transmembrane region" description="Helical" evidence="9">
    <location>
        <begin position="53"/>
        <end position="73"/>
    </location>
</feature>
<keyword evidence="7 9" id="KW-1133">Transmembrane helix</keyword>
<evidence type="ECO:0000256" key="7">
    <source>
        <dbReference type="ARBA" id="ARBA00022989"/>
    </source>
</evidence>
<proteinExistence type="inferred from homology"/>
<comment type="subcellular location">
    <subcellularLocation>
        <location evidence="1 9">Cell membrane</location>
        <topology evidence="1 9">Multi-pass membrane protein</topology>
    </subcellularLocation>
</comment>
<dbReference type="UniPathway" id="UPA00148"/>
<comment type="function">
    <text evidence="9">Converts cobyric acid to cobinamide by the addition of aminopropanol on the F carboxylic group.</text>
</comment>
<comment type="pathway">
    <text evidence="2 9">Cofactor biosynthesis; adenosylcobalamin biosynthesis.</text>
</comment>
<evidence type="ECO:0000256" key="2">
    <source>
        <dbReference type="ARBA" id="ARBA00004953"/>
    </source>
</evidence>
<dbReference type="GO" id="GO:0048472">
    <property type="term" value="F:threonine-phosphate decarboxylase activity"/>
    <property type="evidence" value="ECO:0007669"/>
    <property type="project" value="InterPro"/>
</dbReference>
<evidence type="ECO:0000256" key="8">
    <source>
        <dbReference type="ARBA" id="ARBA00023136"/>
    </source>
</evidence>
<dbReference type="NCBIfam" id="TIGR00380">
    <property type="entry name" value="cobal_cbiB"/>
    <property type="match status" value="1"/>
</dbReference>
<dbReference type="RefSeq" id="WP_126464346.1">
    <property type="nucleotide sequence ID" value="NZ_FUWL01000008.1"/>
</dbReference>
<dbReference type="InterPro" id="IPR004485">
    <property type="entry name" value="Cobalamin_biosynth_CobD/CbiB"/>
</dbReference>
<dbReference type="Pfam" id="PF03186">
    <property type="entry name" value="CobD_Cbib"/>
    <property type="match status" value="1"/>
</dbReference>
<feature type="transmembrane region" description="Helical" evidence="9">
    <location>
        <begin position="156"/>
        <end position="174"/>
    </location>
</feature>
<feature type="transmembrane region" description="Helical" evidence="9">
    <location>
        <begin position="298"/>
        <end position="318"/>
    </location>
</feature>
<evidence type="ECO:0000313" key="11">
    <source>
        <dbReference type="Proteomes" id="UP000189956"/>
    </source>
</evidence>
<dbReference type="GO" id="GO:0009236">
    <property type="term" value="P:cobalamin biosynthetic process"/>
    <property type="evidence" value="ECO:0007669"/>
    <property type="project" value="UniProtKB-UniRule"/>
</dbReference>
<evidence type="ECO:0000313" key="10">
    <source>
        <dbReference type="EMBL" id="SJZ56454.1"/>
    </source>
</evidence>
<evidence type="ECO:0000256" key="6">
    <source>
        <dbReference type="ARBA" id="ARBA00022692"/>
    </source>
</evidence>
<dbReference type="EMBL" id="FUWL01000008">
    <property type="protein sequence ID" value="SJZ56454.1"/>
    <property type="molecule type" value="Genomic_DNA"/>
</dbReference>
<accession>A0A1T4LPR4</accession>
<dbReference type="AlphaFoldDB" id="A0A1T4LPR4"/>
<comment type="similarity">
    <text evidence="3 9">Belongs to the CobD/CbiB family.</text>
</comment>
<keyword evidence="4 9" id="KW-1003">Cell membrane</keyword>
<keyword evidence="5 9" id="KW-0169">Cobalamin biosynthesis</keyword>
<keyword evidence="6 9" id="KW-0812">Transmembrane</keyword>
<sequence length="319" mass="35856">MAFDFDLLIPLFIGFTLDSIIGDPYRLPHPIRVFGNLIAFCDKKFNQGLHRKVKGVLVATVLVLLTYAVFALIEWSLRDYDILRWTVNSVFFFYGICNRSLIDEALKVEKEVNKKDITSARRQVGYIVGRDTSNLSFQQIRTATLETLAENLSDGVIAPLFFYAIGGVPLMMAYKMINTLDSMIGYKNDKYRDFGWFAAKILDDTANYLPARITALLMVSIPPSARGFRSIKRYARHHSSPNSGYPESALAGILDCQFGGPNIYHGKLVEKPYIGDSPRELTHTDLIKSCIINARTTVIMILLISLLSITISNLPLSLQ</sequence>
<evidence type="ECO:0000256" key="5">
    <source>
        <dbReference type="ARBA" id="ARBA00022573"/>
    </source>
</evidence>
<dbReference type="PANTHER" id="PTHR34308:SF1">
    <property type="entry name" value="COBALAMIN BIOSYNTHESIS PROTEIN CBIB"/>
    <property type="match status" value="1"/>
</dbReference>
<evidence type="ECO:0000256" key="3">
    <source>
        <dbReference type="ARBA" id="ARBA00006263"/>
    </source>
</evidence>
<dbReference type="HAMAP" id="MF_00024">
    <property type="entry name" value="CobD_CbiB"/>
    <property type="match status" value="1"/>
</dbReference>